<evidence type="ECO:0000313" key="8">
    <source>
        <dbReference type="EMBL" id="MBK1705351.1"/>
    </source>
</evidence>
<dbReference type="NCBIfam" id="TIGR00121">
    <property type="entry name" value="birA_ligase"/>
    <property type="match status" value="1"/>
</dbReference>
<dbReference type="InterPro" id="IPR036388">
    <property type="entry name" value="WH-like_DNA-bd_sf"/>
</dbReference>
<dbReference type="HAMAP" id="MF_00978">
    <property type="entry name" value="Bifunct_BirA"/>
    <property type="match status" value="1"/>
</dbReference>
<comment type="similarity">
    <text evidence="6">Belongs to the biotin--protein ligase family.</text>
</comment>
<evidence type="ECO:0000256" key="6">
    <source>
        <dbReference type="HAMAP-Rule" id="MF_00978"/>
    </source>
</evidence>
<gene>
    <name evidence="6" type="primary">birA</name>
    <name evidence="8" type="ORF">CKO40_12535</name>
</gene>
<accession>A0AAJ0XA19</accession>
<keyword evidence="9" id="KW-1185">Reference proteome</keyword>
<dbReference type="InterPro" id="IPR013196">
    <property type="entry name" value="HTH_11"/>
</dbReference>
<feature type="binding site" evidence="6">
    <location>
        <position position="205"/>
    </location>
    <ligand>
        <name>biotin</name>
        <dbReference type="ChEBI" id="CHEBI:57586"/>
    </ligand>
</feature>
<keyword evidence="6" id="KW-0678">Repressor</keyword>
<reference evidence="8" key="1">
    <citation type="submission" date="2017-08" db="EMBL/GenBank/DDBJ databases">
        <authorList>
            <person name="Imhoff J.F."/>
            <person name="Rahn T."/>
            <person name="Kuenzel S."/>
            <person name="Neulinger S.C."/>
        </authorList>
    </citation>
    <scope>NUCLEOTIDE SEQUENCE</scope>
    <source>
        <strain evidence="8">DSM 11080</strain>
    </source>
</reference>
<dbReference type="InterPro" id="IPR004143">
    <property type="entry name" value="BPL_LPL_catalytic"/>
</dbReference>
<keyword evidence="3 6" id="KW-0067">ATP-binding</keyword>
<dbReference type="PROSITE" id="PS51733">
    <property type="entry name" value="BPL_LPL_CATALYTIC"/>
    <property type="match status" value="1"/>
</dbReference>
<evidence type="ECO:0000256" key="4">
    <source>
        <dbReference type="ARBA" id="ARBA00023267"/>
    </source>
</evidence>
<feature type="binding site" evidence="6">
    <location>
        <begin position="98"/>
        <end position="100"/>
    </location>
    <ligand>
        <name>biotin</name>
        <dbReference type="ChEBI" id="CHEBI:57586"/>
    </ligand>
</feature>
<dbReference type="PANTHER" id="PTHR12835:SF5">
    <property type="entry name" value="BIOTIN--PROTEIN LIGASE"/>
    <property type="match status" value="1"/>
</dbReference>
<dbReference type="SUPFAM" id="SSF50037">
    <property type="entry name" value="C-terminal domain of transcriptional repressors"/>
    <property type="match status" value="1"/>
</dbReference>
<keyword evidence="6" id="KW-0238">DNA-binding</keyword>
<dbReference type="InterPro" id="IPR003142">
    <property type="entry name" value="BPL_C"/>
</dbReference>
<dbReference type="RefSeq" id="WP_200346564.1">
    <property type="nucleotide sequence ID" value="NZ_NRSJ01000021.1"/>
</dbReference>
<dbReference type="Gene3D" id="3.30.930.10">
    <property type="entry name" value="Bira Bifunctional Protein, Domain 2"/>
    <property type="match status" value="1"/>
</dbReference>
<dbReference type="Gene3D" id="1.10.10.10">
    <property type="entry name" value="Winged helix-like DNA-binding domain superfamily/Winged helix DNA-binding domain"/>
    <property type="match status" value="1"/>
</dbReference>
<reference evidence="8" key="2">
    <citation type="journal article" date="2020" name="Microorganisms">
        <title>Osmotic Adaptation and Compatible Solute Biosynthesis of Phototrophic Bacteria as Revealed from Genome Analyses.</title>
        <authorList>
            <person name="Imhoff J.F."/>
            <person name="Rahn T."/>
            <person name="Kunzel S."/>
            <person name="Keller A."/>
            <person name="Neulinger S.C."/>
        </authorList>
    </citation>
    <scope>NUCLEOTIDE SEQUENCE</scope>
    <source>
        <strain evidence="8">DSM 11080</strain>
    </source>
</reference>
<dbReference type="GO" id="GO:0005737">
    <property type="term" value="C:cytoplasm"/>
    <property type="evidence" value="ECO:0007669"/>
    <property type="project" value="TreeGrafter"/>
</dbReference>
<dbReference type="Pfam" id="PF03099">
    <property type="entry name" value="BPL_LplA_LipB"/>
    <property type="match status" value="1"/>
</dbReference>
<keyword evidence="2 6" id="KW-0547">Nucleotide-binding</keyword>
<evidence type="ECO:0000313" key="9">
    <source>
        <dbReference type="Proteomes" id="UP001296776"/>
    </source>
</evidence>
<dbReference type="GO" id="GO:0005524">
    <property type="term" value="F:ATP binding"/>
    <property type="evidence" value="ECO:0007669"/>
    <property type="project" value="UniProtKB-UniRule"/>
</dbReference>
<dbReference type="InterPro" id="IPR036390">
    <property type="entry name" value="WH_DNA-bd_sf"/>
</dbReference>
<keyword evidence="1 6" id="KW-0436">Ligase</keyword>
<comment type="caution">
    <text evidence="8">The sequence shown here is derived from an EMBL/GenBank/DDBJ whole genome shotgun (WGS) entry which is preliminary data.</text>
</comment>
<dbReference type="CDD" id="cd16442">
    <property type="entry name" value="BPL"/>
    <property type="match status" value="1"/>
</dbReference>
<keyword evidence="6" id="KW-0805">Transcription regulation</keyword>
<dbReference type="InterPro" id="IPR008988">
    <property type="entry name" value="Transcriptional_repressor_C"/>
</dbReference>
<dbReference type="GO" id="GO:0004077">
    <property type="term" value="F:biotin--[biotin carboxyl-carrier protein] ligase activity"/>
    <property type="evidence" value="ECO:0007669"/>
    <property type="project" value="UniProtKB-UniRule"/>
</dbReference>
<feature type="binding site" evidence="6">
    <location>
        <position position="134"/>
    </location>
    <ligand>
        <name>biotin</name>
        <dbReference type="ChEBI" id="CHEBI:57586"/>
    </ligand>
</feature>
<dbReference type="GO" id="GO:0006355">
    <property type="term" value="P:regulation of DNA-templated transcription"/>
    <property type="evidence" value="ECO:0007669"/>
    <property type="project" value="UniProtKB-UniRule"/>
</dbReference>
<name>A0AAJ0XA19_9GAMM</name>
<feature type="domain" description="BPL/LPL catalytic" evidence="7">
    <location>
        <begin position="97"/>
        <end position="283"/>
    </location>
</feature>
<dbReference type="PANTHER" id="PTHR12835">
    <property type="entry name" value="BIOTIN PROTEIN LIGASE"/>
    <property type="match status" value="1"/>
</dbReference>
<proteinExistence type="inferred from homology"/>
<protein>
    <recommendedName>
        <fullName evidence="6">Bifunctional ligase/repressor BirA</fullName>
    </recommendedName>
    <alternativeName>
        <fullName evidence="6">Biotin operon repressor</fullName>
    </alternativeName>
    <alternativeName>
        <fullName evidence="6">Biotin--[acetyl-CoA-carboxylase] ligase</fullName>
        <ecNumber evidence="6">6.3.4.15</ecNumber>
    </alternativeName>
    <alternativeName>
        <fullName evidence="6">Biotin--protein ligase</fullName>
    </alternativeName>
    <alternativeName>
        <fullName evidence="6">Biotin-[acetyl-CoA carboxylase] synthetase</fullName>
    </alternativeName>
</protein>
<organism evidence="8 9">
    <name type="scientific">Halochromatium glycolicum</name>
    <dbReference type="NCBI Taxonomy" id="85075"/>
    <lineage>
        <taxon>Bacteria</taxon>
        <taxon>Pseudomonadati</taxon>
        <taxon>Pseudomonadota</taxon>
        <taxon>Gammaproteobacteria</taxon>
        <taxon>Chromatiales</taxon>
        <taxon>Chromatiaceae</taxon>
        <taxon>Halochromatium</taxon>
    </lineage>
</organism>
<dbReference type="AlphaFoldDB" id="A0AAJ0XA19"/>
<feature type="binding site" evidence="6">
    <location>
        <begin position="138"/>
        <end position="140"/>
    </location>
    <ligand>
        <name>biotin</name>
        <dbReference type="ChEBI" id="CHEBI:57586"/>
    </ligand>
</feature>
<keyword evidence="4 6" id="KW-0092">Biotin</keyword>
<comment type="function">
    <text evidence="6">Acts both as a biotin--[acetyl-CoA-carboxylase] ligase and a biotin-operon repressor. In the presence of ATP, BirA activates biotin to form the BirA-biotinyl-5'-adenylate (BirA-bio-5'-AMP or holoBirA) complex. HoloBirA can either transfer the biotinyl moiety to the biotin carboxyl carrier protein (BCCP) subunit of acetyl-CoA carboxylase, or bind to the biotin operator site and inhibit transcription of the operon.</text>
</comment>
<dbReference type="SUPFAM" id="SSF46785">
    <property type="entry name" value="Winged helix' DNA-binding domain"/>
    <property type="match status" value="1"/>
</dbReference>
<dbReference type="InterPro" id="IPR045864">
    <property type="entry name" value="aa-tRNA-synth_II/BPL/LPL"/>
</dbReference>
<sequence>MSQTLSERLAQVLRLLADGEPHSGDAIAMRLGISRTAVWKLIGQARNQLGLEIEAVRGTGYRLSEPLELLEPARLSAALDPEALGRLNRLEILDSVGSTNSVLLERARSGLGAEQPVGDARGFDRGDVCLAERQTAGRGRLGRTWVSPYGRNLYLSVLWRFSLAPAELGGLSLACGVAVASALRRLGAREVGLKWPNDVHWRRRKLAGLLLEVGGESQGPSYAVVGVGVNLRLTGVDAAAIKQPWADLSQVLTTETPGTKLPSRNRAAAWLISALLAALDRYRHQGLTPFLAEWRALDAYPGAPVEILTGAQCIRGVYLGIDEQGALRLQRPEGVRSFAAGEVSLRPTPS</sequence>
<keyword evidence="6" id="KW-0804">Transcription</keyword>
<dbReference type="Gene3D" id="2.30.30.100">
    <property type="match status" value="1"/>
</dbReference>
<dbReference type="Proteomes" id="UP001296776">
    <property type="component" value="Unassembled WGS sequence"/>
</dbReference>
<dbReference type="InterPro" id="IPR004408">
    <property type="entry name" value="Biotin_CoA_COase_ligase"/>
</dbReference>
<dbReference type="InterPro" id="IPR030855">
    <property type="entry name" value="Bifunct_BirA"/>
</dbReference>
<evidence type="ECO:0000256" key="1">
    <source>
        <dbReference type="ARBA" id="ARBA00022598"/>
    </source>
</evidence>
<feature type="DNA-binding region" description="H-T-H motif" evidence="6">
    <location>
        <begin position="24"/>
        <end position="43"/>
    </location>
</feature>
<evidence type="ECO:0000256" key="3">
    <source>
        <dbReference type="ARBA" id="ARBA00022840"/>
    </source>
</evidence>
<dbReference type="SUPFAM" id="SSF55681">
    <property type="entry name" value="Class II aaRS and biotin synthetases"/>
    <property type="match status" value="1"/>
</dbReference>
<dbReference type="Pfam" id="PF02237">
    <property type="entry name" value="BPL_C"/>
    <property type="match status" value="1"/>
</dbReference>
<dbReference type="Pfam" id="PF08279">
    <property type="entry name" value="HTH_11"/>
    <property type="match status" value="1"/>
</dbReference>
<evidence type="ECO:0000256" key="5">
    <source>
        <dbReference type="ARBA" id="ARBA00047846"/>
    </source>
</evidence>
<dbReference type="GO" id="GO:0003677">
    <property type="term" value="F:DNA binding"/>
    <property type="evidence" value="ECO:0007669"/>
    <property type="project" value="UniProtKB-UniRule"/>
</dbReference>
<comment type="catalytic activity">
    <reaction evidence="5 6">
        <text>biotin + L-lysyl-[protein] + ATP = N(6)-biotinyl-L-lysyl-[protein] + AMP + diphosphate + H(+)</text>
        <dbReference type="Rhea" id="RHEA:11756"/>
        <dbReference type="Rhea" id="RHEA-COMP:9752"/>
        <dbReference type="Rhea" id="RHEA-COMP:10505"/>
        <dbReference type="ChEBI" id="CHEBI:15378"/>
        <dbReference type="ChEBI" id="CHEBI:29969"/>
        <dbReference type="ChEBI" id="CHEBI:30616"/>
        <dbReference type="ChEBI" id="CHEBI:33019"/>
        <dbReference type="ChEBI" id="CHEBI:57586"/>
        <dbReference type="ChEBI" id="CHEBI:83144"/>
        <dbReference type="ChEBI" id="CHEBI:456215"/>
        <dbReference type="EC" id="6.3.4.15"/>
    </reaction>
</comment>
<evidence type="ECO:0000259" key="7">
    <source>
        <dbReference type="PROSITE" id="PS51733"/>
    </source>
</evidence>
<evidence type="ECO:0000256" key="2">
    <source>
        <dbReference type="ARBA" id="ARBA00022741"/>
    </source>
</evidence>
<dbReference type="EC" id="6.3.4.15" evidence="6"/>
<dbReference type="EMBL" id="NRSJ01000021">
    <property type="protein sequence ID" value="MBK1705351.1"/>
    <property type="molecule type" value="Genomic_DNA"/>
</dbReference>